<keyword evidence="6 12" id="KW-0067">ATP-binding</keyword>
<evidence type="ECO:0000256" key="5">
    <source>
        <dbReference type="ARBA" id="ARBA00022741"/>
    </source>
</evidence>
<feature type="transmembrane region" description="Helical" evidence="9">
    <location>
        <begin position="161"/>
        <end position="181"/>
    </location>
</feature>
<evidence type="ECO:0000256" key="8">
    <source>
        <dbReference type="ARBA" id="ARBA00023136"/>
    </source>
</evidence>
<dbReference type="InterPro" id="IPR027417">
    <property type="entry name" value="P-loop_NTPase"/>
</dbReference>
<dbReference type="Pfam" id="PF00664">
    <property type="entry name" value="ABC_membrane"/>
    <property type="match status" value="1"/>
</dbReference>
<dbReference type="PANTHER" id="PTHR24221:SF654">
    <property type="entry name" value="ATP-BINDING CASSETTE SUB-FAMILY B MEMBER 6"/>
    <property type="match status" value="1"/>
</dbReference>
<keyword evidence="8 9" id="KW-0472">Membrane</keyword>
<dbReference type="CDD" id="cd18552">
    <property type="entry name" value="ABC_6TM_MsbA_like"/>
    <property type="match status" value="1"/>
</dbReference>
<dbReference type="InterPro" id="IPR017871">
    <property type="entry name" value="ABC_transporter-like_CS"/>
</dbReference>
<dbReference type="GO" id="GO:0005524">
    <property type="term" value="F:ATP binding"/>
    <property type="evidence" value="ECO:0007669"/>
    <property type="project" value="UniProtKB-KW"/>
</dbReference>
<sequence length="580" mass="62216">MAGGAQIFGWLWRGYLRRHSLTIGIALTLMTIEGASLGLLSYSFKPMFDRIFVAGERSAIPLVAGGVLAIFLARALSGFGQRVLMARAGLSITGELQKDMVDHLLGLDGSYFQRTPPGGLIERVRGDTTAAANVWNTVLTASGRDFVSLVSLIAVALSIDWAWTLIAMAGIPLLVVPIVVLQRWIRRTARLARVQAAEISGRLDEMFHGIVTIKLNRMEQREKGRFGETVASFVTSQLRARAGQAGMPALVDIVGGLGFAAVLVFGGLQIIEGDKTVGDFMAFFTAIALVFEPLRRLGNVSGAWQAALASLERIHGVFEERATILAPARPAQLPAPAERCDLALEDVHLAYGETPVLRGLSLTAKAGEMTALVGPSGAGKSTVFNLLTRLVEPQSGRVAIGGVAVADLALTELRDLFSVVTQDAPMFDDSLRDNICLGRDVPEAHLREVIEAAHIDEFLSGLPAGLDSPAGPRGSNLSGGQRQRVAIARALLRDAPILLMDEATSALDAQSECAVQEALSHLAKGRTTLVIAHRLATVRDADRIVVMEEGRVREEGRHDQLLARDGLYAGLYRLQFTAES</sequence>
<dbReference type="InterPro" id="IPR003439">
    <property type="entry name" value="ABC_transporter-like_ATP-bd"/>
</dbReference>
<dbReference type="InterPro" id="IPR003593">
    <property type="entry name" value="AAA+_ATPase"/>
</dbReference>
<dbReference type="Proteomes" id="UP000064912">
    <property type="component" value="Chromosome"/>
</dbReference>
<proteinExistence type="predicted"/>
<accession>A0A0D6B1C8</accession>
<dbReference type="PATRIC" id="fig|35806.4.peg.1885"/>
<dbReference type="PANTHER" id="PTHR24221">
    <property type="entry name" value="ATP-BINDING CASSETTE SUB-FAMILY B"/>
    <property type="match status" value="1"/>
</dbReference>
<dbReference type="Pfam" id="PF00005">
    <property type="entry name" value="ABC_tran"/>
    <property type="match status" value="1"/>
</dbReference>
<dbReference type="SUPFAM" id="SSF52540">
    <property type="entry name" value="P-loop containing nucleoside triphosphate hydrolases"/>
    <property type="match status" value="1"/>
</dbReference>
<dbReference type="SMART" id="SM00382">
    <property type="entry name" value="AAA"/>
    <property type="match status" value="1"/>
</dbReference>
<feature type="transmembrane region" description="Helical" evidence="9">
    <location>
        <begin position="21"/>
        <end position="44"/>
    </location>
</feature>
<keyword evidence="4 9" id="KW-0812">Transmembrane</keyword>
<dbReference type="AlphaFoldDB" id="A0A0D6B1C8"/>
<evidence type="ECO:0000256" key="6">
    <source>
        <dbReference type="ARBA" id="ARBA00022840"/>
    </source>
</evidence>
<feature type="domain" description="ABC transmembrane type-1" evidence="11">
    <location>
        <begin position="25"/>
        <end position="306"/>
    </location>
</feature>
<keyword evidence="3" id="KW-1003">Cell membrane</keyword>
<feature type="transmembrane region" description="Helical" evidence="9">
    <location>
        <begin position="133"/>
        <end position="155"/>
    </location>
</feature>
<evidence type="ECO:0000259" key="11">
    <source>
        <dbReference type="PROSITE" id="PS50929"/>
    </source>
</evidence>
<evidence type="ECO:0000256" key="7">
    <source>
        <dbReference type="ARBA" id="ARBA00022989"/>
    </source>
</evidence>
<evidence type="ECO:0000256" key="3">
    <source>
        <dbReference type="ARBA" id="ARBA00022475"/>
    </source>
</evidence>
<dbReference type="GO" id="GO:0140359">
    <property type="term" value="F:ABC-type transporter activity"/>
    <property type="evidence" value="ECO:0007669"/>
    <property type="project" value="InterPro"/>
</dbReference>
<evidence type="ECO:0000256" key="2">
    <source>
        <dbReference type="ARBA" id="ARBA00022448"/>
    </source>
</evidence>
<evidence type="ECO:0000256" key="1">
    <source>
        <dbReference type="ARBA" id="ARBA00004651"/>
    </source>
</evidence>
<feature type="domain" description="ABC transporter" evidence="10">
    <location>
        <begin position="342"/>
        <end position="574"/>
    </location>
</feature>
<dbReference type="PROSITE" id="PS50929">
    <property type="entry name" value="ABC_TM1F"/>
    <property type="match status" value="1"/>
</dbReference>
<dbReference type="EMBL" id="AP014800">
    <property type="protein sequence ID" value="BAQ68983.1"/>
    <property type="molecule type" value="Genomic_DNA"/>
</dbReference>
<dbReference type="Gene3D" id="1.20.1560.10">
    <property type="entry name" value="ABC transporter type 1, transmembrane domain"/>
    <property type="match status" value="1"/>
</dbReference>
<evidence type="ECO:0000259" key="10">
    <source>
        <dbReference type="PROSITE" id="PS50893"/>
    </source>
</evidence>
<dbReference type="PROSITE" id="PS50893">
    <property type="entry name" value="ABC_TRANSPORTER_2"/>
    <property type="match status" value="1"/>
</dbReference>
<dbReference type="InterPro" id="IPR011527">
    <property type="entry name" value="ABC1_TM_dom"/>
</dbReference>
<dbReference type="KEGG" id="rsu:NHU_01828"/>
<dbReference type="SUPFAM" id="SSF90123">
    <property type="entry name" value="ABC transporter transmembrane region"/>
    <property type="match status" value="1"/>
</dbReference>
<keyword evidence="7 9" id="KW-1133">Transmembrane helix</keyword>
<dbReference type="PROSITE" id="PS00211">
    <property type="entry name" value="ABC_TRANSPORTER_1"/>
    <property type="match status" value="1"/>
</dbReference>
<reference evidence="12 13" key="1">
    <citation type="submission" date="2015-02" db="EMBL/GenBank/DDBJ databases">
        <title>Genome sequene of Rhodovulum sulfidophilum DSM 2351.</title>
        <authorList>
            <person name="Nagao N."/>
        </authorList>
    </citation>
    <scope>NUCLEOTIDE SEQUENCE [LARGE SCALE GENOMIC DNA]</scope>
    <source>
        <strain evidence="12 13">DSM 2351</strain>
    </source>
</reference>
<dbReference type="GO" id="GO:0005886">
    <property type="term" value="C:plasma membrane"/>
    <property type="evidence" value="ECO:0007669"/>
    <property type="project" value="UniProtKB-SubCell"/>
</dbReference>
<feature type="transmembrane region" description="Helical" evidence="9">
    <location>
        <begin position="59"/>
        <end position="77"/>
    </location>
</feature>
<comment type="subcellular location">
    <subcellularLocation>
        <location evidence="1">Cell membrane</location>
        <topology evidence="1">Multi-pass membrane protein</topology>
    </subcellularLocation>
</comment>
<evidence type="ECO:0000256" key="4">
    <source>
        <dbReference type="ARBA" id="ARBA00022692"/>
    </source>
</evidence>
<dbReference type="GO" id="GO:0034040">
    <property type="term" value="F:ATPase-coupled lipid transmembrane transporter activity"/>
    <property type="evidence" value="ECO:0007669"/>
    <property type="project" value="TreeGrafter"/>
</dbReference>
<keyword evidence="2" id="KW-0813">Transport</keyword>
<dbReference type="Gene3D" id="3.40.50.300">
    <property type="entry name" value="P-loop containing nucleotide triphosphate hydrolases"/>
    <property type="match status" value="1"/>
</dbReference>
<name>A0A0D6B1C8_RHOSU</name>
<evidence type="ECO:0000313" key="13">
    <source>
        <dbReference type="Proteomes" id="UP000064912"/>
    </source>
</evidence>
<protein>
    <submittedName>
        <fullName evidence="12">Efflux ABC transporter, transmembrane ATP-binding protein</fullName>
    </submittedName>
</protein>
<feature type="transmembrane region" description="Helical" evidence="9">
    <location>
        <begin position="249"/>
        <end position="271"/>
    </location>
</feature>
<evidence type="ECO:0000256" key="9">
    <source>
        <dbReference type="SAM" id="Phobius"/>
    </source>
</evidence>
<gene>
    <name evidence="12" type="ORF">NHU_01828</name>
</gene>
<dbReference type="GO" id="GO:0016887">
    <property type="term" value="F:ATP hydrolysis activity"/>
    <property type="evidence" value="ECO:0007669"/>
    <property type="project" value="InterPro"/>
</dbReference>
<keyword evidence="5" id="KW-0547">Nucleotide-binding</keyword>
<evidence type="ECO:0000313" key="12">
    <source>
        <dbReference type="EMBL" id="BAQ68983.1"/>
    </source>
</evidence>
<dbReference type="InterPro" id="IPR036640">
    <property type="entry name" value="ABC1_TM_sf"/>
</dbReference>
<organism evidence="12 13">
    <name type="scientific">Rhodovulum sulfidophilum</name>
    <name type="common">Rhodobacter sulfidophilus</name>
    <dbReference type="NCBI Taxonomy" id="35806"/>
    <lineage>
        <taxon>Bacteria</taxon>
        <taxon>Pseudomonadati</taxon>
        <taxon>Pseudomonadota</taxon>
        <taxon>Alphaproteobacteria</taxon>
        <taxon>Rhodobacterales</taxon>
        <taxon>Paracoccaceae</taxon>
        <taxon>Rhodovulum</taxon>
    </lineage>
</organism>
<dbReference type="InterPro" id="IPR039421">
    <property type="entry name" value="Type_1_exporter"/>
</dbReference>
<dbReference type="eggNOG" id="COG1132">
    <property type="taxonomic scope" value="Bacteria"/>
</dbReference>
<dbReference type="FunFam" id="3.40.50.300:FF:000221">
    <property type="entry name" value="Multidrug ABC transporter ATP-binding protein"/>
    <property type="match status" value="1"/>
</dbReference>